<evidence type="ECO:0000256" key="12">
    <source>
        <dbReference type="ARBA" id="ARBA00023098"/>
    </source>
</evidence>
<keyword evidence="5" id="KW-0964">Secreted</keyword>
<feature type="binding site" evidence="27">
    <location>
        <position position="421"/>
    </location>
    <ligand>
        <name>Zn(2+)</name>
        <dbReference type="ChEBI" id="CHEBI:29105"/>
        <label>2</label>
    </ligand>
</feature>
<feature type="disulfide bond" evidence="28">
    <location>
        <begin position="183"/>
        <end position="188"/>
    </location>
</feature>
<keyword evidence="16 26" id="KW-0326">Glycosidase</keyword>
<evidence type="ECO:0000256" key="22">
    <source>
        <dbReference type="ARBA" id="ARBA00057858"/>
    </source>
</evidence>
<feature type="binding site" evidence="27">
    <location>
        <position position="240"/>
    </location>
    <ligand>
        <name>Zn(2+)</name>
        <dbReference type="ChEBI" id="CHEBI:29105"/>
        <label>2</label>
    </ligand>
</feature>
<evidence type="ECO:0000256" key="16">
    <source>
        <dbReference type="ARBA" id="ARBA00023295"/>
    </source>
</evidence>
<dbReference type="InterPro" id="IPR041805">
    <property type="entry name" value="ASMase/PPN1_MPP"/>
</dbReference>
<evidence type="ECO:0000256" key="7">
    <source>
        <dbReference type="ARBA" id="ARBA00022677"/>
    </source>
</evidence>
<evidence type="ECO:0000256" key="5">
    <source>
        <dbReference type="ARBA" id="ARBA00022525"/>
    </source>
</evidence>
<evidence type="ECO:0000313" key="32">
    <source>
        <dbReference type="Proteomes" id="UP000225706"/>
    </source>
</evidence>
<feature type="binding site" evidence="27">
    <location>
        <position position="280"/>
    </location>
    <ligand>
        <name>Zn(2+)</name>
        <dbReference type="ChEBI" id="CHEBI:29105"/>
        <label>2</label>
    </ligand>
</feature>
<feature type="disulfide bond" evidence="28">
    <location>
        <begin position="51"/>
        <end position="127"/>
    </location>
</feature>
<feature type="binding site" evidence="27">
    <location>
        <position position="387"/>
    </location>
    <ligand>
        <name>Zn(2+)</name>
        <dbReference type="ChEBI" id="CHEBI:29105"/>
        <label>2</label>
    </ligand>
</feature>
<comment type="caution">
    <text evidence="31">The sequence shown here is derived from an EMBL/GenBank/DDBJ whole genome shotgun (WGS) entry which is preliminary data.</text>
</comment>
<keyword evidence="10 26" id="KW-0378">Hydrolase</keyword>
<name>A0A2B4SIJ1_STYPI</name>
<dbReference type="InterPro" id="IPR011001">
    <property type="entry name" value="Saposin-like"/>
</dbReference>
<comment type="subunit">
    <text evidence="24">Monomer. Interacts with SORT1; the interaction is required for SMPD1 targeting to lysosomes.</text>
</comment>
<feature type="disulfide bond" evidence="28">
    <location>
        <begin position="82"/>
        <end position="93"/>
    </location>
</feature>
<feature type="disulfide bond" evidence="28">
    <location>
        <begin position="189"/>
        <end position="211"/>
    </location>
</feature>
<dbReference type="GO" id="GO:0016798">
    <property type="term" value="F:hydrolase activity, acting on glycosyl bonds"/>
    <property type="evidence" value="ECO:0007669"/>
    <property type="project" value="UniProtKB-KW"/>
</dbReference>
<evidence type="ECO:0000256" key="28">
    <source>
        <dbReference type="PIRSR" id="PIRSR000948-2"/>
    </source>
</evidence>
<evidence type="ECO:0000256" key="17">
    <source>
        <dbReference type="ARBA" id="ARBA00047268"/>
    </source>
</evidence>
<gene>
    <name evidence="31" type="primary">SMPD1</name>
    <name evidence="31" type="ORF">AWC38_SpisGene5544</name>
</gene>
<evidence type="ECO:0000256" key="18">
    <source>
        <dbReference type="ARBA" id="ARBA00048421"/>
    </source>
</evidence>
<dbReference type="GO" id="GO:0004767">
    <property type="term" value="F:sphingomyelin phosphodiesterase activity"/>
    <property type="evidence" value="ECO:0007669"/>
    <property type="project" value="UniProtKB-UniRule"/>
</dbReference>
<evidence type="ECO:0000256" key="19">
    <source>
        <dbReference type="ARBA" id="ARBA00051187"/>
    </source>
</evidence>
<keyword evidence="14" id="KW-0325">Glycoprotein</keyword>
<evidence type="ECO:0000256" key="9">
    <source>
        <dbReference type="ARBA" id="ARBA00022729"/>
    </source>
</evidence>
<evidence type="ECO:0000256" key="15">
    <source>
        <dbReference type="ARBA" id="ARBA00023228"/>
    </source>
</evidence>
<feature type="binding site" evidence="27">
    <location>
        <position position="423"/>
    </location>
    <ligand>
        <name>Zn(2+)</name>
        <dbReference type="ChEBI" id="CHEBI:29105"/>
        <label>1</label>
    </ligand>
</feature>
<feature type="binding site" evidence="27">
    <location>
        <position position="168"/>
    </location>
    <ligand>
        <name>Zn(2+)</name>
        <dbReference type="ChEBI" id="CHEBI:29105"/>
        <label>1</label>
    </ligand>
</feature>
<evidence type="ECO:0000256" key="8">
    <source>
        <dbReference type="ARBA" id="ARBA00022723"/>
    </source>
</evidence>
<comment type="function">
    <text evidence="21">Converts sphingomyelin to ceramide. Exists as two enzymatic forms that arise from alternative trafficking of a single protein precursor, one that is targeted to the endolysosomal compartment, whereas the other is released extracellularly. However, in response to various forms of stress, lysosomal exocytosis may represent a major source of the secretory form.</text>
</comment>
<keyword evidence="9 29" id="KW-0732">Signal</keyword>
<evidence type="ECO:0000256" key="23">
    <source>
        <dbReference type="ARBA" id="ARBA00058748"/>
    </source>
</evidence>
<feature type="disulfide bond" evidence="28">
    <location>
        <begin position="54"/>
        <end position="119"/>
    </location>
</feature>
<evidence type="ECO:0000313" key="31">
    <source>
        <dbReference type="EMBL" id="PFX29701.1"/>
    </source>
</evidence>
<dbReference type="SUPFAM" id="SSF56300">
    <property type="entry name" value="Metallo-dependent phosphatases"/>
    <property type="match status" value="1"/>
</dbReference>
<dbReference type="SUPFAM" id="SSF47862">
    <property type="entry name" value="Saposin"/>
    <property type="match status" value="1"/>
</dbReference>
<dbReference type="EMBL" id="LSMT01000062">
    <property type="protein sequence ID" value="PFX29701.1"/>
    <property type="molecule type" value="Genomic_DNA"/>
</dbReference>
<feature type="domain" description="Saposin B-type" evidence="30">
    <location>
        <begin position="47"/>
        <end position="131"/>
    </location>
</feature>
<dbReference type="OrthoDB" id="282973at2759"/>
<evidence type="ECO:0000256" key="13">
    <source>
        <dbReference type="ARBA" id="ARBA00023157"/>
    </source>
</evidence>
<evidence type="ECO:0000256" key="26">
    <source>
        <dbReference type="PIRNR" id="PIRNR000948"/>
    </source>
</evidence>
<dbReference type="GO" id="GO:0005811">
    <property type="term" value="C:lipid droplet"/>
    <property type="evidence" value="ECO:0007669"/>
    <property type="project" value="UniProtKB-SubCell"/>
</dbReference>
<organism evidence="31 32">
    <name type="scientific">Stylophora pistillata</name>
    <name type="common">Smooth cauliflower coral</name>
    <dbReference type="NCBI Taxonomy" id="50429"/>
    <lineage>
        <taxon>Eukaryota</taxon>
        <taxon>Metazoa</taxon>
        <taxon>Cnidaria</taxon>
        <taxon>Anthozoa</taxon>
        <taxon>Hexacorallia</taxon>
        <taxon>Scleractinia</taxon>
        <taxon>Astrocoeniina</taxon>
        <taxon>Pocilloporidae</taxon>
        <taxon>Stylophora</taxon>
    </lineage>
</organism>
<dbReference type="GO" id="GO:0046872">
    <property type="term" value="F:metal ion binding"/>
    <property type="evidence" value="ECO:0007669"/>
    <property type="project" value="UniProtKB-KW"/>
</dbReference>
<comment type="catalytic activity">
    <reaction evidence="17">
        <text>a sphingomyelin + H2O = phosphocholine + an N-acylsphing-4-enine + H(+)</text>
        <dbReference type="Rhea" id="RHEA:19253"/>
        <dbReference type="ChEBI" id="CHEBI:15377"/>
        <dbReference type="ChEBI" id="CHEBI:15378"/>
        <dbReference type="ChEBI" id="CHEBI:17636"/>
        <dbReference type="ChEBI" id="CHEBI:52639"/>
        <dbReference type="ChEBI" id="CHEBI:295975"/>
        <dbReference type="EC" id="3.1.4.12"/>
    </reaction>
    <physiologicalReaction direction="left-to-right" evidence="17">
        <dbReference type="Rhea" id="RHEA:19254"/>
    </physiologicalReaction>
</comment>
<evidence type="ECO:0000256" key="2">
    <source>
        <dbReference type="ARBA" id="ARBA00004371"/>
    </source>
</evidence>
<evidence type="ECO:0000256" key="25">
    <source>
        <dbReference type="ARBA" id="ARBA00069549"/>
    </source>
</evidence>
<dbReference type="Pfam" id="PF00149">
    <property type="entry name" value="Metallophos"/>
    <property type="match status" value="1"/>
</dbReference>
<evidence type="ECO:0000256" key="1">
    <source>
        <dbReference type="ARBA" id="ARBA00004239"/>
    </source>
</evidence>
<dbReference type="GO" id="GO:0016020">
    <property type="term" value="C:membrane"/>
    <property type="evidence" value="ECO:0007669"/>
    <property type="project" value="GOC"/>
</dbReference>
<evidence type="ECO:0000256" key="24">
    <source>
        <dbReference type="ARBA" id="ARBA00062722"/>
    </source>
</evidence>
<dbReference type="GO" id="GO:0046513">
    <property type="term" value="P:ceramide biosynthetic process"/>
    <property type="evidence" value="ECO:0007669"/>
    <property type="project" value="UniProtKB-ARBA"/>
</dbReference>
<dbReference type="Gene3D" id="3.60.21.10">
    <property type="match status" value="1"/>
</dbReference>
<protein>
    <recommendedName>
        <fullName evidence="25 26">Sphingomyelin phosphodiesterase</fullName>
    </recommendedName>
</protein>
<evidence type="ECO:0000256" key="11">
    <source>
        <dbReference type="ARBA" id="ARBA00022833"/>
    </source>
</evidence>
<dbReference type="InterPro" id="IPR029052">
    <property type="entry name" value="Metallo-depent_PP-like"/>
</dbReference>
<keyword evidence="15" id="KW-0458">Lysosome</keyword>
<evidence type="ECO:0000256" key="10">
    <source>
        <dbReference type="ARBA" id="ARBA00022801"/>
    </source>
</evidence>
<comment type="function">
    <text evidence="23">In the lysosomes, converts sphingomyelin to ceramide. Plays an important role in the export of cholesterol from the intraendolysosomal membranes. Also has phospholipase C activities toward 1,2-diacylglycerolphosphocholine and 1,2-diacylglycerolphosphoglycerol. Modulates stress-induced apoptosis through the production of ceramide.</text>
</comment>
<dbReference type="InterPro" id="IPR008139">
    <property type="entry name" value="SaposinB_dom"/>
</dbReference>
<dbReference type="GO" id="GO:0005764">
    <property type="term" value="C:lysosome"/>
    <property type="evidence" value="ECO:0007669"/>
    <property type="project" value="UniProtKB-SubCell"/>
</dbReference>
<dbReference type="CDD" id="cd00842">
    <property type="entry name" value="MPP_ASMase"/>
    <property type="match status" value="1"/>
</dbReference>
<dbReference type="STRING" id="50429.A0A2B4SIJ1"/>
<dbReference type="InterPro" id="IPR011160">
    <property type="entry name" value="Sphingomy_PDE"/>
</dbReference>
<feature type="binding site" evidence="27">
    <location>
        <position position="170"/>
    </location>
    <ligand>
        <name>Zn(2+)</name>
        <dbReference type="ChEBI" id="CHEBI:29105"/>
        <label>1</label>
    </ligand>
</feature>
<proteinExistence type="inferred from homology"/>
<sequence length="589" mass="66961">MASKLFLVFVLLISFALYSFSKPAHEENGFTSWVMRLESEVRNGILSTGLCSACKLLTFVAQIALLTNKIEADVVYEAQLVCKKLKIEDSRVCTAVILEFRNEILTVADKVFLDPIEVCGSLLGPSCAHARDPGKFWNLTVPGNKPPVKPVPPPKPGSPISRVLHFSDVHLDYLYQEGGNPDCGEPLCCRKNDKPPAPGKPKAGKYGDYLCDIPLITFESMLQHISSTHQNIDYAIWTGDIPPHNIWNQSRVDQEEAINHASQLLEKYMPGVKIFPAVGNHEGAPVNSFPPPFITGDNSNQWLRNTLANDWIHWLPNDTIPTIHKGIFYTVYLSKGFRIISINMNYCNNMNWWLLVDNYDPAHQLQWLIDTLQEAEDNGEKVHIIGHIPPGSGDCLKPWSWNYYKIINRYESTVTAQFFAHTHLDEFEIFYDEKTRRRPTNIAFIGPSVTTYEGLNPGYRIYEVDGDYANSSRAILNHETYILDLVEANKGNVEWKLEYSAKEAYGMKSLLPEDWDKFVHRMASNTTLFNTFYKFYSKSAPSESCDDSCRKYTLCRLMTGRSHDDSACTLKTALTQEEKNFFDQSLKFC</sequence>
<evidence type="ECO:0000259" key="30">
    <source>
        <dbReference type="PROSITE" id="PS50015"/>
    </source>
</evidence>
<feature type="disulfide bond" evidence="28">
    <location>
        <begin position="545"/>
        <end position="549"/>
    </location>
</feature>
<evidence type="ECO:0000256" key="4">
    <source>
        <dbReference type="ARBA" id="ARBA00008234"/>
    </source>
</evidence>
<comment type="function">
    <text evidence="22">This form is generated following cleavage by CASP7 in the extracellular milieu in response to bacterial infection. It shows increased ability to convert sphingomyelin to ceramide and promotes plasma membrane repair. Plasma membrane repair by ceramide counteracts the action of gasdermin-D (GSDMD) perforin (PRF1) pores that are formed in response to bacterial infection.</text>
</comment>
<dbReference type="InterPro" id="IPR045473">
    <property type="entry name" value="ASM_C"/>
</dbReference>
<evidence type="ECO:0000256" key="21">
    <source>
        <dbReference type="ARBA" id="ARBA00053461"/>
    </source>
</evidence>
<comment type="subcellular location">
    <subcellularLocation>
        <location evidence="3">Lipid droplet</location>
    </subcellularLocation>
    <subcellularLocation>
        <location evidence="2">Lysosome</location>
    </subcellularLocation>
    <subcellularLocation>
        <location evidence="1">Secreted</location>
        <location evidence="1">Extracellular space</location>
    </subcellularLocation>
</comment>
<accession>A0A2B4SIJ1</accession>
<evidence type="ECO:0000256" key="20">
    <source>
        <dbReference type="ARBA" id="ARBA00052601"/>
    </source>
</evidence>
<dbReference type="GO" id="GO:0006685">
    <property type="term" value="P:sphingomyelin catabolic process"/>
    <property type="evidence" value="ECO:0007669"/>
    <property type="project" value="UniProtKB-UniRule"/>
</dbReference>
<keyword evidence="7" id="KW-0551">Lipid droplet</keyword>
<dbReference type="PANTHER" id="PTHR10340">
    <property type="entry name" value="SPHINGOMYELIN PHOSPHODIESTERASE"/>
    <property type="match status" value="1"/>
</dbReference>
<dbReference type="Proteomes" id="UP000225706">
    <property type="component" value="Unassembled WGS sequence"/>
</dbReference>
<comment type="cofactor">
    <cofactor evidence="27">
        <name>Zn(2+)</name>
        <dbReference type="ChEBI" id="CHEBI:29105"/>
    </cofactor>
    <text evidence="27">Binds 2 Zn(2+) ions per subunit.</text>
</comment>
<keyword evidence="13 28" id="KW-1015">Disulfide bond</keyword>
<dbReference type="GO" id="GO:0034480">
    <property type="term" value="F:phosphatidylcholine phospholipase C activity"/>
    <property type="evidence" value="ECO:0007669"/>
    <property type="project" value="UniProtKB-EC"/>
</dbReference>
<evidence type="ECO:0000256" key="27">
    <source>
        <dbReference type="PIRSR" id="PIRSR000948-1"/>
    </source>
</evidence>
<reference evidence="32" key="1">
    <citation type="journal article" date="2017" name="bioRxiv">
        <title>Comparative analysis of the genomes of Stylophora pistillata and Acropora digitifera provides evidence for extensive differences between species of corals.</title>
        <authorList>
            <person name="Voolstra C.R."/>
            <person name="Li Y."/>
            <person name="Liew Y.J."/>
            <person name="Baumgarten S."/>
            <person name="Zoccola D."/>
            <person name="Flot J.-F."/>
            <person name="Tambutte S."/>
            <person name="Allemand D."/>
            <person name="Aranda M."/>
        </authorList>
    </citation>
    <scope>NUCLEOTIDE SEQUENCE [LARGE SCALE GENOMIC DNA]</scope>
</reference>
<evidence type="ECO:0000256" key="3">
    <source>
        <dbReference type="ARBA" id="ARBA00004502"/>
    </source>
</evidence>
<comment type="catalytic activity">
    <reaction evidence="19">
        <text>N-(octadecanoyl)-sphing-4-enine-1-phosphocholine + H2O = N-octadecanoylsphing-4-enine + phosphocholine + H(+)</text>
        <dbReference type="Rhea" id="RHEA:54284"/>
        <dbReference type="ChEBI" id="CHEBI:15377"/>
        <dbReference type="ChEBI" id="CHEBI:15378"/>
        <dbReference type="ChEBI" id="CHEBI:72961"/>
        <dbReference type="ChEBI" id="CHEBI:83358"/>
        <dbReference type="ChEBI" id="CHEBI:295975"/>
    </reaction>
    <physiologicalReaction direction="left-to-right" evidence="19">
        <dbReference type="Rhea" id="RHEA:54285"/>
    </physiologicalReaction>
</comment>
<keyword evidence="6" id="KW-0597">Phosphoprotein</keyword>
<keyword evidence="8 27" id="KW-0479">Metal-binding</keyword>
<evidence type="ECO:0000256" key="14">
    <source>
        <dbReference type="ARBA" id="ARBA00023180"/>
    </source>
</evidence>
<feature type="signal peptide" evidence="29">
    <location>
        <begin position="1"/>
        <end position="21"/>
    </location>
</feature>
<evidence type="ECO:0000256" key="29">
    <source>
        <dbReference type="SAM" id="SignalP"/>
    </source>
</evidence>
<comment type="catalytic activity">
    <reaction evidence="18">
        <text>a 1,2-diacyl-sn-glycero-3-phosphocholine + H2O = phosphocholine + a 1,2-diacyl-sn-glycerol + H(+)</text>
        <dbReference type="Rhea" id="RHEA:10604"/>
        <dbReference type="ChEBI" id="CHEBI:15377"/>
        <dbReference type="ChEBI" id="CHEBI:15378"/>
        <dbReference type="ChEBI" id="CHEBI:17815"/>
        <dbReference type="ChEBI" id="CHEBI:57643"/>
        <dbReference type="ChEBI" id="CHEBI:295975"/>
        <dbReference type="EC" id="3.1.4.3"/>
    </reaction>
    <physiologicalReaction direction="left-to-right" evidence="18">
        <dbReference type="Rhea" id="RHEA:10605"/>
    </physiologicalReaction>
</comment>
<dbReference type="SMART" id="SM00741">
    <property type="entry name" value="SapB"/>
    <property type="match status" value="1"/>
</dbReference>
<dbReference type="PIRSF" id="PIRSF000948">
    <property type="entry name" value="Sphingomy_PDE"/>
    <property type="match status" value="1"/>
</dbReference>
<evidence type="ECO:0000256" key="6">
    <source>
        <dbReference type="ARBA" id="ARBA00022553"/>
    </source>
</evidence>
<comment type="similarity">
    <text evidence="4 26">Belongs to the acid sphingomyelinase family.</text>
</comment>
<dbReference type="PANTHER" id="PTHR10340:SF34">
    <property type="entry name" value="SPHINGOMYELIN PHOSPHODIESTERASE"/>
    <property type="match status" value="1"/>
</dbReference>
<comment type="catalytic activity">
    <reaction evidence="20">
        <text>1,2-dihexadecanoyl-sn-glycero-3-phosphocholine + H2O = 1,2-dihexadecanoyl-sn-glycerol + phosphocholine + H(+)</text>
        <dbReference type="Rhea" id="RHEA:45304"/>
        <dbReference type="ChEBI" id="CHEBI:15377"/>
        <dbReference type="ChEBI" id="CHEBI:15378"/>
        <dbReference type="ChEBI" id="CHEBI:72999"/>
        <dbReference type="ChEBI" id="CHEBI:82929"/>
        <dbReference type="ChEBI" id="CHEBI:295975"/>
    </reaction>
    <physiologicalReaction direction="left-to-right" evidence="20">
        <dbReference type="Rhea" id="RHEA:45305"/>
    </physiologicalReaction>
</comment>
<keyword evidence="12" id="KW-0443">Lipid metabolism</keyword>
<dbReference type="AlphaFoldDB" id="A0A2B4SIJ1"/>
<dbReference type="GO" id="GO:0005615">
    <property type="term" value="C:extracellular space"/>
    <property type="evidence" value="ECO:0007669"/>
    <property type="project" value="TreeGrafter"/>
</dbReference>
<keyword evidence="32" id="KW-1185">Reference proteome</keyword>
<dbReference type="PROSITE" id="PS50015">
    <property type="entry name" value="SAP_B"/>
    <property type="match status" value="1"/>
</dbReference>
<feature type="disulfide bond" evidence="28">
    <location>
        <begin position="347"/>
        <end position="395"/>
    </location>
</feature>
<dbReference type="InterPro" id="IPR004843">
    <property type="entry name" value="Calcineurin-like_PHP"/>
</dbReference>
<feature type="chain" id="PRO_5013083725" description="Sphingomyelin phosphodiesterase" evidence="29">
    <location>
        <begin position="22"/>
        <end position="589"/>
    </location>
</feature>
<dbReference type="FunFam" id="3.60.21.10:FF:000045">
    <property type="entry name" value="Sphingomyelin phosphodiesterase"/>
    <property type="match status" value="1"/>
</dbReference>
<feature type="binding site" evidence="27">
    <location>
        <position position="240"/>
    </location>
    <ligand>
        <name>Zn(2+)</name>
        <dbReference type="ChEBI" id="CHEBI:29105"/>
        <label>1</label>
    </ligand>
</feature>
<dbReference type="Pfam" id="PF19272">
    <property type="entry name" value="ASMase_C"/>
    <property type="match status" value="1"/>
</dbReference>
<keyword evidence="11 27" id="KW-0862">Zinc</keyword>